<dbReference type="OrthoDB" id="6425954at2759"/>
<dbReference type="EMBL" id="BMAW01122469">
    <property type="protein sequence ID" value="GFT98991.1"/>
    <property type="molecule type" value="Genomic_DNA"/>
</dbReference>
<dbReference type="Proteomes" id="UP000887013">
    <property type="component" value="Unassembled WGS sequence"/>
</dbReference>
<feature type="non-terminal residue" evidence="1">
    <location>
        <position position="74"/>
    </location>
</feature>
<proteinExistence type="predicted"/>
<accession>A0A8X6Q047</accession>
<dbReference type="AlphaFoldDB" id="A0A8X6Q047"/>
<protein>
    <submittedName>
        <fullName evidence="1">Uncharacterized protein</fullName>
    </submittedName>
</protein>
<comment type="caution">
    <text evidence="1">The sequence shown here is derived from an EMBL/GenBank/DDBJ whole genome shotgun (WGS) entry which is preliminary data.</text>
</comment>
<organism evidence="1 2">
    <name type="scientific">Nephila pilipes</name>
    <name type="common">Giant wood spider</name>
    <name type="synonym">Nephila maculata</name>
    <dbReference type="NCBI Taxonomy" id="299642"/>
    <lineage>
        <taxon>Eukaryota</taxon>
        <taxon>Metazoa</taxon>
        <taxon>Ecdysozoa</taxon>
        <taxon>Arthropoda</taxon>
        <taxon>Chelicerata</taxon>
        <taxon>Arachnida</taxon>
        <taxon>Araneae</taxon>
        <taxon>Araneomorphae</taxon>
        <taxon>Entelegynae</taxon>
        <taxon>Araneoidea</taxon>
        <taxon>Nephilidae</taxon>
        <taxon>Nephila</taxon>
    </lineage>
</organism>
<keyword evidence="2" id="KW-1185">Reference proteome</keyword>
<name>A0A8X6Q047_NEPPI</name>
<evidence type="ECO:0000313" key="1">
    <source>
        <dbReference type="EMBL" id="GFT98991.1"/>
    </source>
</evidence>
<gene>
    <name evidence="1" type="ORF">NPIL_1221</name>
</gene>
<sequence>LKKAEQKLEKQKRIISSLEGKKSFQLLNDIKDSTKKENRDQLKKKIVMFEGYVNELSQFQNSLSEEINNQKKNW</sequence>
<reference evidence="1" key="1">
    <citation type="submission" date="2020-08" db="EMBL/GenBank/DDBJ databases">
        <title>Multicomponent nature underlies the extraordinary mechanical properties of spider dragline silk.</title>
        <authorList>
            <person name="Kono N."/>
            <person name="Nakamura H."/>
            <person name="Mori M."/>
            <person name="Yoshida Y."/>
            <person name="Ohtoshi R."/>
            <person name="Malay A.D."/>
            <person name="Moran D.A.P."/>
            <person name="Tomita M."/>
            <person name="Numata K."/>
            <person name="Arakawa K."/>
        </authorList>
    </citation>
    <scope>NUCLEOTIDE SEQUENCE</scope>
</reference>
<evidence type="ECO:0000313" key="2">
    <source>
        <dbReference type="Proteomes" id="UP000887013"/>
    </source>
</evidence>